<accession>A0ABT9J0V5</accession>
<gene>
    <name evidence="1" type="ORF">Q5Y73_13960</name>
</gene>
<organism evidence="1 2">
    <name type="scientific">Chengkuizengella axinellae</name>
    <dbReference type="NCBI Taxonomy" id="3064388"/>
    <lineage>
        <taxon>Bacteria</taxon>
        <taxon>Bacillati</taxon>
        <taxon>Bacillota</taxon>
        <taxon>Bacilli</taxon>
        <taxon>Bacillales</taxon>
        <taxon>Paenibacillaceae</taxon>
        <taxon>Chengkuizengella</taxon>
    </lineage>
</organism>
<protein>
    <submittedName>
        <fullName evidence="1">Uncharacterized protein</fullName>
    </submittedName>
</protein>
<sequence>MTQSSFKEEQIHLENVNKKIKSSIEKLDKIPMYVGDDDVENTLAN</sequence>
<name>A0ABT9J0V5_9BACL</name>
<proteinExistence type="predicted"/>
<dbReference type="Proteomes" id="UP001231941">
    <property type="component" value="Unassembled WGS sequence"/>
</dbReference>
<evidence type="ECO:0000313" key="1">
    <source>
        <dbReference type="EMBL" id="MDP5275217.1"/>
    </source>
</evidence>
<dbReference type="EMBL" id="JAVAMP010000006">
    <property type="protein sequence ID" value="MDP5275217.1"/>
    <property type="molecule type" value="Genomic_DNA"/>
</dbReference>
<dbReference type="RefSeq" id="WP_305992528.1">
    <property type="nucleotide sequence ID" value="NZ_JAVAMP010000006.1"/>
</dbReference>
<comment type="caution">
    <text evidence="1">The sequence shown here is derived from an EMBL/GenBank/DDBJ whole genome shotgun (WGS) entry which is preliminary data.</text>
</comment>
<reference evidence="1 2" key="1">
    <citation type="submission" date="2023-08" db="EMBL/GenBank/DDBJ databases">
        <authorList>
            <person name="Park J.-S."/>
        </authorList>
    </citation>
    <scope>NUCLEOTIDE SEQUENCE [LARGE SCALE GENOMIC DNA]</scope>
    <source>
        <strain evidence="1 2">2205SS18-9</strain>
    </source>
</reference>
<keyword evidence="2" id="KW-1185">Reference proteome</keyword>
<evidence type="ECO:0000313" key="2">
    <source>
        <dbReference type="Proteomes" id="UP001231941"/>
    </source>
</evidence>